<name>A0ABD3RU47_9LAMI</name>
<feature type="repeat" description="PPR" evidence="2">
    <location>
        <begin position="217"/>
        <end position="251"/>
    </location>
</feature>
<feature type="repeat" description="PPR" evidence="2">
    <location>
        <begin position="473"/>
        <end position="507"/>
    </location>
</feature>
<dbReference type="PANTHER" id="PTHR47926">
    <property type="entry name" value="PENTATRICOPEPTIDE REPEAT-CONTAINING PROTEIN"/>
    <property type="match status" value="1"/>
</dbReference>
<keyword evidence="4" id="KW-1185">Reference proteome</keyword>
<reference evidence="3 4" key="1">
    <citation type="submission" date="2024-12" db="EMBL/GenBank/DDBJ databases">
        <title>The unique morphological basis and parallel evolutionary history of personate flowers in Penstemon.</title>
        <authorList>
            <person name="Depatie T.H."/>
            <person name="Wessinger C.A."/>
        </authorList>
    </citation>
    <scope>NUCLEOTIDE SEQUENCE [LARGE SCALE GENOMIC DNA]</scope>
    <source>
        <strain evidence="3">WTNN_2</strain>
        <tissue evidence="3">Leaf</tissue>
    </source>
</reference>
<comment type="caution">
    <text evidence="3">The sequence shown here is derived from an EMBL/GenBank/DDBJ whole genome shotgun (WGS) entry which is preliminary data.</text>
</comment>
<protein>
    <recommendedName>
        <fullName evidence="5">Pentatricopeptide repeat-containing protein</fullName>
    </recommendedName>
</protein>
<feature type="repeat" description="PPR" evidence="2">
    <location>
        <begin position="438"/>
        <end position="472"/>
    </location>
</feature>
<proteinExistence type="predicted"/>
<dbReference type="InterPro" id="IPR011990">
    <property type="entry name" value="TPR-like_helical_dom_sf"/>
</dbReference>
<dbReference type="InterPro" id="IPR046960">
    <property type="entry name" value="PPR_At4g14850-like_plant"/>
</dbReference>
<dbReference type="Proteomes" id="UP001634393">
    <property type="component" value="Unassembled WGS sequence"/>
</dbReference>
<dbReference type="GO" id="GO:0099402">
    <property type="term" value="P:plant organ development"/>
    <property type="evidence" value="ECO:0007669"/>
    <property type="project" value="UniProtKB-ARBA"/>
</dbReference>
<dbReference type="AlphaFoldDB" id="A0ABD3RU47"/>
<dbReference type="InterPro" id="IPR046848">
    <property type="entry name" value="E_motif"/>
</dbReference>
<dbReference type="PANTHER" id="PTHR47926:SF452">
    <property type="entry name" value="PENTATRICOPEPTIDE REPEAT-CONTAINING PROTEIN"/>
    <property type="match status" value="1"/>
</dbReference>
<accession>A0ABD3RU47</accession>
<dbReference type="NCBIfam" id="TIGR00756">
    <property type="entry name" value="PPR"/>
    <property type="match status" value="7"/>
</dbReference>
<evidence type="ECO:0008006" key="5">
    <source>
        <dbReference type="Google" id="ProtNLM"/>
    </source>
</evidence>
<evidence type="ECO:0000256" key="1">
    <source>
        <dbReference type="ARBA" id="ARBA00022737"/>
    </source>
</evidence>
<dbReference type="PROSITE" id="PS51375">
    <property type="entry name" value="PPR"/>
    <property type="match status" value="6"/>
</dbReference>
<feature type="repeat" description="PPR" evidence="2">
    <location>
        <begin position="124"/>
        <end position="158"/>
    </location>
</feature>
<dbReference type="SUPFAM" id="SSF48452">
    <property type="entry name" value="TPR-like"/>
    <property type="match status" value="2"/>
</dbReference>
<feature type="repeat" description="PPR" evidence="2">
    <location>
        <begin position="279"/>
        <end position="313"/>
    </location>
</feature>
<sequence>MFVNFKVRAFMGKDLSTAYSVFRNLSIEANSVFHWNSKITSYFKKRDVQSARKLFDEMPHKNQVTWNCMISGYIRNGMIREAREAFDSMPVKNVVSWTAMLSGYAKNGRLEEARVLFDAVEEKNLVCWNSMVSGYVKSGRIEEGRSIFDAMPVKNDVSWTAMIEGYFKYGSVSEAESLFNKASSASVLICNAMLTGYAETMHIDKSYDLFTRMAKRDVVSWTCMITCFLRVGEVERARRLFEEMLEKDVVAWTVMIQGYLDHNRVELALELFNRMPSKDIVAWNSMLSGFVHNGKVEDAYDFFMRMPERNVVSWNLVLRGFLNKDDMTSAHKFFEGIPRKDETSWNTLISGYQSEKALRLYVQMLSYGFKPDQGTLTSVISVSGILAVHCWGKAMHGFVVKIGYENDSMVMSSLISMYSRCGFIHDASLVFRTMQNRDSVAWNAMLVAQAHHYSAKEALDLFPCMIRAGCRPDHVTFLVLLTACAHSGLVNEGWKYLKLMEKWNLTPKPEHYASMVDLLGRSGLLVEAYELVNKLSVDLPVYAWETLFSACRIHENYELSDLIAEMILSYETCDVGMCVLQSNIYSARGRWNDAAHIRAKIKEKQFKKELGCSWIDMNGSVSCFSYNDKSHYRTADIYKELEGLAVVIEDVGSQMH</sequence>
<dbReference type="FunFam" id="1.25.40.10:FF:000125">
    <property type="entry name" value="Pentatricopeptide repeat-containing protein"/>
    <property type="match status" value="1"/>
</dbReference>
<keyword evidence="1" id="KW-0677">Repeat</keyword>
<gene>
    <name evidence="3" type="ORF">ACJIZ3_016454</name>
</gene>
<dbReference type="Pfam" id="PF13041">
    <property type="entry name" value="PPR_2"/>
    <property type="match status" value="3"/>
</dbReference>
<dbReference type="FunFam" id="1.25.40.10:FF:000158">
    <property type="entry name" value="pentatricopeptide repeat-containing protein At2g33680"/>
    <property type="match status" value="1"/>
</dbReference>
<dbReference type="EMBL" id="JBJXBP010000008">
    <property type="protein sequence ID" value="KAL3815186.1"/>
    <property type="molecule type" value="Genomic_DNA"/>
</dbReference>
<organism evidence="3 4">
    <name type="scientific">Penstemon smallii</name>
    <dbReference type="NCBI Taxonomy" id="265156"/>
    <lineage>
        <taxon>Eukaryota</taxon>
        <taxon>Viridiplantae</taxon>
        <taxon>Streptophyta</taxon>
        <taxon>Embryophyta</taxon>
        <taxon>Tracheophyta</taxon>
        <taxon>Spermatophyta</taxon>
        <taxon>Magnoliopsida</taxon>
        <taxon>eudicotyledons</taxon>
        <taxon>Gunneridae</taxon>
        <taxon>Pentapetalae</taxon>
        <taxon>asterids</taxon>
        <taxon>lamiids</taxon>
        <taxon>Lamiales</taxon>
        <taxon>Plantaginaceae</taxon>
        <taxon>Cheloneae</taxon>
        <taxon>Penstemon</taxon>
    </lineage>
</organism>
<feature type="repeat" description="PPR" evidence="2">
    <location>
        <begin position="62"/>
        <end position="96"/>
    </location>
</feature>
<evidence type="ECO:0000313" key="3">
    <source>
        <dbReference type="EMBL" id="KAL3815186.1"/>
    </source>
</evidence>
<dbReference type="Pfam" id="PF20431">
    <property type="entry name" value="E_motif"/>
    <property type="match status" value="1"/>
</dbReference>
<dbReference type="Pfam" id="PF01535">
    <property type="entry name" value="PPR"/>
    <property type="match status" value="8"/>
</dbReference>
<evidence type="ECO:0000313" key="4">
    <source>
        <dbReference type="Proteomes" id="UP001634393"/>
    </source>
</evidence>
<dbReference type="InterPro" id="IPR002885">
    <property type="entry name" value="PPR_rpt"/>
</dbReference>
<dbReference type="Gene3D" id="1.25.40.10">
    <property type="entry name" value="Tetratricopeptide repeat domain"/>
    <property type="match status" value="5"/>
</dbReference>
<evidence type="ECO:0000256" key="2">
    <source>
        <dbReference type="PROSITE-ProRule" id="PRU00708"/>
    </source>
</evidence>